<dbReference type="EMBL" id="JAJFAZ020000001">
    <property type="protein sequence ID" value="KAI5348159.1"/>
    <property type="molecule type" value="Genomic_DNA"/>
</dbReference>
<keyword evidence="2" id="KW-1185">Reference proteome</keyword>
<name>A0AAD4ZJJ3_PRUDU</name>
<protein>
    <submittedName>
        <fullName evidence="1">Uncharacterized protein</fullName>
    </submittedName>
</protein>
<reference evidence="1 2" key="1">
    <citation type="journal article" date="2022" name="G3 (Bethesda)">
        <title>Whole-genome sequence and methylome profiling of the almond [Prunus dulcis (Mill.) D.A. Webb] cultivar 'Nonpareil'.</title>
        <authorList>
            <person name="D'Amico-Willman K.M."/>
            <person name="Ouma W.Z."/>
            <person name="Meulia T."/>
            <person name="Sideli G.M."/>
            <person name="Gradziel T.M."/>
            <person name="Fresnedo-Ramirez J."/>
        </authorList>
    </citation>
    <scope>NUCLEOTIDE SEQUENCE [LARGE SCALE GENOMIC DNA]</scope>
    <source>
        <strain evidence="1">Clone GOH B32 T37-40</strain>
    </source>
</reference>
<dbReference type="Proteomes" id="UP001054821">
    <property type="component" value="Chromosome 1"/>
</dbReference>
<comment type="caution">
    <text evidence="1">The sequence shown here is derived from an EMBL/GenBank/DDBJ whole genome shotgun (WGS) entry which is preliminary data.</text>
</comment>
<proteinExistence type="predicted"/>
<evidence type="ECO:0000313" key="2">
    <source>
        <dbReference type="Proteomes" id="UP001054821"/>
    </source>
</evidence>
<accession>A0AAD4ZJJ3</accession>
<evidence type="ECO:0000313" key="1">
    <source>
        <dbReference type="EMBL" id="KAI5348159.1"/>
    </source>
</evidence>
<sequence length="76" mass="9220">MKLRPLVLSLVICNYKELFIPISVNLGYKTEGLDSRNRFRFQFWQEKRRTVKWKRRVNKILETMPCAFLSSPENER</sequence>
<gene>
    <name evidence="1" type="ORF">L3X38_001046</name>
</gene>
<dbReference type="AlphaFoldDB" id="A0AAD4ZJJ3"/>
<organism evidence="1 2">
    <name type="scientific">Prunus dulcis</name>
    <name type="common">Almond</name>
    <name type="synonym">Amygdalus dulcis</name>
    <dbReference type="NCBI Taxonomy" id="3755"/>
    <lineage>
        <taxon>Eukaryota</taxon>
        <taxon>Viridiplantae</taxon>
        <taxon>Streptophyta</taxon>
        <taxon>Embryophyta</taxon>
        <taxon>Tracheophyta</taxon>
        <taxon>Spermatophyta</taxon>
        <taxon>Magnoliopsida</taxon>
        <taxon>eudicotyledons</taxon>
        <taxon>Gunneridae</taxon>
        <taxon>Pentapetalae</taxon>
        <taxon>rosids</taxon>
        <taxon>fabids</taxon>
        <taxon>Rosales</taxon>
        <taxon>Rosaceae</taxon>
        <taxon>Amygdaloideae</taxon>
        <taxon>Amygdaleae</taxon>
        <taxon>Prunus</taxon>
    </lineage>
</organism>